<dbReference type="PANTHER" id="PTHR12302:SF26">
    <property type="entry name" value="BLR1266 PROTEIN"/>
    <property type="match status" value="1"/>
</dbReference>
<dbReference type="RefSeq" id="WP_218286365.1">
    <property type="nucleotide sequence ID" value="NZ_CP076448.1"/>
</dbReference>
<reference evidence="2" key="1">
    <citation type="submission" date="2021-06" db="EMBL/GenBank/DDBJ databases">
        <title>Elioraea tepida, sp. nov., a moderately thermophilic aerobic anoxygenic phototrophic bacterium isolated from an alkaline siliceous hot spring mat community in Yellowstone National Park, WY, USA.</title>
        <authorList>
            <person name="Saini M.K."/>
            <person name="Yoshida S."/>
            <person name="Sebastian A."/>
            <person name="Hirose S."/>
            <person name="Hara E."/>
            <person name="Tamaki H."/>
            <person name="Soulier N.T."/>
            <person name="Albert I."/>
            <person name="Hanada S."/>
            <person name="Bryant D.A."/>
            <person name="Tank M."/>
        </authorList>
    </citation>
    <scope>NUCLEOTIDE SEQUENCE</scope>
    <source>
        <strain evidence="2">MS-P2</strain>
    </source>
</reference>
<evidence type="ECO:0000313" key="2">
    <source>
        <dbReference type="EMBL" id="QXM25309.1"/>
    </source>
</evidence>
<evidence type="ECO:0000259" key="1">
    <source>
        <dbReference type="PROSITE" id="PS50830"/>
    </source>
</evidence>
<dbReference type="PANTHER" id="PTHR12302">
    <property type="entry name" value="EBNA2 BINDING PROTEIN P100"/>
    <property type="match status" value="1"/>
</dbReference>
<evidence type="ECO:0000313" key="3">
    <source>
        <dbReference type="Proteomes" id="UP000694001"/>
    </source>
</evidence>
<name>A0A975U4A3_9PROT</name>
<dbReference type="Proteomes" id="UP000694001">
    <property type="component" value="Chromosome"/>
</dbReference>
<dbReference type="AlphaFoldDB" id="A0A975U4A3"/>
<protein>
    <submittedName>
        <fullName evidence="2">Thermonuclease family protein</fullName>
    </submittedName>
</protein>
<feature type="domain" description="TNase-like" evidence="1">
    <location>
        <begin position="38"/>
        <end position="151"/>
    </location>
</feature>
<sequence>MLALAGWFGLFHEDPTDVAERRRNPLPRVLSAGPGEVRVVDGDTLRLGGVTVRLAGLDAPERGQECQRTDGARFDCGEAAARQLATLVGRRAVTCDTQGRDRYGRAIATCRAEGVDLAEAMVASGWAVAVAEGGRGQARYGLAEAQARSGR</sequence>
<dbReference type="InterPro" id="IPR016071">
    <property type="entry name" value="Staphylococal_nuclease_OB-fold"/>
</dbReference>
<dbReference type="PROSITE" id="PS50830">
    <property type="entry name" value="TNASE_3"/>
    <property type="match status" value="1"/>
</dbReference>
<keyword evidence="3" id="KW-1185">Reference proteome</keyword>
<dbReference type="SMART" id="SM00318">
    <property type="entry name" value="SNc"/>
    <property type="match status" value="1"/>
</dbReference>
<accession>A0A975U4A3</accession>
<dbReference type="KEGG" id="elio:KO353_03445"/>
<proteinExistence type="predicted"/>
<dbReference type="EMBL" id="CP076448">
    <property type="protein sequence ID" value="QXM25309.1"/>
    <property type="molecule type" value="Genomic_DNA"/>
</dbReference>
<organism evidence="2 3">
    <name type="scientific">Elioraea tepida</name>
    <dbReference type="NCBI Taxonomy" id="2843330"/>
    <lineage>
        <taxon>Bacteria</taxon>
        <taxon>Pseudomonadati</taxon>
        <taxon>Pseudomonadota</taxon>
        <taxon>Alphaproteobacteria</taxon>
        <taxon>Acetobacterales</taxon>
        <taxon>Elioraeaceae</taxon>
        <taxon>Elioraea</taxon>
    </lineage>
</organism>
<gene>
    <name evidence="2" type="ORF">KO353_03445</name>
</gene>
<dbReference type="Pfam" id="PF00565">
    <property type="entry name" value="SNase"/>
    <property type="match status" value="1"/>
</dbReference>